<reference evidence="4" key="1">
    <citation type="submission" date="2003-08" db="EMBL/GenBank/DDBJ databases">
        <authorList>
            <person name="Birren B."/>
            <person name="Nusbaum C."/>
            <person name="Abebe A."/>
            <person name="Abouelleil A."/>
            <person name="Adekoya E."/>
            <person name="Ait-zahra M."/>
            <person name="Allen N."/>
            <person name="Allen T."/>
            <person name="An P."/>
            <person name="Anderson M."/>
            <person name="Anderson S."/>
            <person name="Arachchi H."/>
            <person name="Armbruster J."/>
            <person name="Bachantsang P."/>
            <person name="Baldwin J."/>
            <person name="Barry A."/>
            <person name="Bayul T."/>
            <person name="Blitshsteyn B."/>
            <person name="Bloom T."/>
            <person name="Blye J."/>
            <person name="Boguslavskiy L."/>
            <person name="Borowsky M."/>
            <person name="Boukhgalter B."/>
            <person name="Brunache A."/>
            <person name="Butler J."/>
            <person name="Calixte N."/>
            <person name="Calvo S."/>
            <person name="Camarata J."/>
            <person name="Campo K."/>
            <person name="Chang J."/>
            <person name="Cheshatsang Y."/>
            <person name="Citroen M."/>
            <person name="Collymore A."/>
            <person name="Considine T."/>
            <person name="Cook A."/>
            <person name="Cooke P."/>
            <person name="Corum B."/>
            <person name="Cuomo C."/>
            <person name="David R."/>
            <person name="Dawoe T."/>
            <person name="Degray S."/>
            <person name="Dodge S."/>
            <person name="Dooley K."/>
            <person name="Dorje P."/>
            <person name="Dorjee K."/>
            <person name="Dorris L."/>
            <person name="Duffey N."/>
            <person name="Dupes A."/>
            <person name="Elkins T."/>
            <person name="Engels R."/>
            <person name="Erickson J."/>
            <person name="Farina A."/>
            <person name="Faro S."/>
            <person name="Ferreira P."/>
            <person name="Fischer H."/>
            <person name="Fitzgerald M."/>
            <person name="Foley K."/>
            <person name="Gage D."/>
            <person name="Galagan J."/>
            <person name="Gearin G."/>
            <person name="Gnerre S."/>
            <person name="Gnirke A."/>
            <person name="Goyette A."/>
            <person name="Graham J."/>
            <person name="Grandbois E."/>
            <person name="Gyaltsen K."/>
            <person name="Hafez N."/>
            <person name="Hagopian D."/>
            <person name="Hagos B."/>
            <person name="Hall J."/>
            <person name="Hatcher B."/>
            <person name="Heller A."/>
            <person name="Higgins H."/>
            <person name="Honan T."/>
            <person name="Horn A."/>
            <person name="Houde N."/>
            <person name="Hughes L."/>
            <person name="Hulme W."/>
            <person name="Husby E."/>
            <person name="Iliev I."/>
            <person name="Jaffe D."/>
            <person name="Jones C."/>
            <person name="Kamal M."/>
            <person name="Kamat A."/>
            <person name="Kamvysselis M."/>
            <person name="Karlsson E."/>
            <person name="Kells C."/>
            <person name="Kieu A."/>
            <person name="Kisner P."/>
            <person name="Kodira C."/>
            <person name="Kulbokas E."/>
            <person name="Labutti K."/>
            <person name="Lama D."/>
            <person name="Landers T."/>
            <person name="Leger J."/>
            <person name="Levine S."/>
            <person name="Lewis D."/>
            <person name="Lewis T."/>
            <person name="Lindblad-toh K."/>
            <person name="Liu X."/>
            <person name="Lokyitsang T."/>
            <person name="Lokyitsang Y."/>
            <person name="Lucien O."/>
            <person name="Lui A."/>
            <person name="Ma L.J."/>
            <person name="Mabbitt R."/>
            <person name="Macdonald J."/>
            <person name="Maclean C."/>
            <person name="Major J."/>
            <person name="Manning J."/>
            <person name="Marabella R."/>
            <person name="Maru K."/>
            <person name="Matthews C."/>
            <person name="Mauceli E."/>
            <person name="Mccarthy M."/>
            <person name="Mcdonough S."/>
            <person name="Mcghee T."/>
            <person name="Meldrim J."/>
            <person name="Meneus L."/>
            <person name="Mesirov J."/>
            <person name="Mihalev A."/>
            <person name="Mihova T."/>
            <person name="Mikkelsen T."/>
            <person name="Mlenga V."/>
            <person name="Moru K."/>
            <person name="Mozes J."/>
            <person name="Mulrain L."/>
            <person name="Munson G."/>
            <person name="Naylor J."/>
            <person name="Newes C."/>
            <person name="Nguyen C."/>
            <person name="Nguyen N."/>
            <person name="Nguyen T."/>
            <person name="Nicol R."/>
            <person name="Nielsen C."/>
            <person name="Nizzari M."/>
            <person name="Norbu C."/>
            <person name="Norbu N."/>
            <person name="O'donnell P."/>
            <person name="Okoawo O."/>
            <person name="O'leary S."/>
            <person name="Omotosho B."/>
            <person name="O'neill K."/>
            <person name="Osman S."/>
            <person name="Parker S."/>
            <person name="Perrin D."/>
            <person name="Phunkhang P."/>
            <person name="Piqani B."/>
            <person name="Purcell S."/>
            <person name="Rachupka T."/>
            <person name="Ramasamy U."/>
            <person name="Rameau R."/>
            <person name="Ray V."/>
            <person name="Raymond C."/>
            <person name="Retta R."/>
            <person name="Richardson S."/>
            <person name="Rise C."/>
            <person name="Rodriguez J."/>
            <person name="Rogers J."/>
            <person name="Rogov P."/>
            <person name="Rutman M."/>
            <person name="Schupbach R."/>
            <person name="Seaman C."/>
            <person name="Settipalli S."/>
            <person name="Sharpe T."/>
            <person name="Sheridan J."/>
            <person name="Sherpa N."/>
            <person name="Shi J."/>
            <person name="Smirnov S."/>
            <person name="Smith C."/>
            <person name="Sougnez C."/>
            <person name="Spencer B."/>
            <person name="Stalker J."/>
            <person name="Stange-thomann N."/>
            <person name="Stavropoulos S."/>
            <person name="Stetson K."/>
            <person name="Stone C."/>
            <person name="Stone S."/>
            <person name="Stubbs M."/>
            <person name="Talamas J."/>
            <person name="Tchuinga P."/>
            <person name="Tenzing P."/>
            <person name="Tesfaye S."/>
            <person name="Theodore J."/>
            <person name="Thoulutsang Y."/>
            <person name="Topham K."/>
            <person name="Towey S."/>
            <person name="Tsamla T."/>
            <person name="Tsomo N."/>
            <person name="Vallee D."/>
            <person name="Vassiliev H."/>
            <person name="Venkataraman V."/>
            <person name="Vinson J."/>
            <person name="Vo A."/>
            <person name="Wade C."/>
            <person name="Wang S."/>
            <person name="Wangchuk T."/>
            <person name="Wangdi T."/>
            <person name="Whittaker C."/>
            <person name="Wilkinson J."/>
            <person name="Wu Y."/>
            <person name="Wyman D."/>
            <person name="Yadav S."/>
            <person name="Yang S."/>
            <person name="Yang X."/>
            <person name="Yeager S."/>
            <person name="Yee E."/>
            <person name="Young G."/>
            <person name="Zainoun J."/>
            <person name="Zembeck L."/>
            <person name="Zimmer A."/>
            <person name="Zody M."/>
            <person name="Lander E."/>
        </authorList>
    </citation>
    <scope>NUCLEOTIDE SEQUENCE [LARGE SCALE GENOMIC DNA]</scope>
</reference>
<feature type="compositionally biased region" description="Basic residues" evidence="1">
    <location>
        <begin position="1"/>
        <end position="12"/>
    </location>
</feature>
<dbReference type="Ensembl" id="ENSCSAVT00000002059.1">
    <property type="protein sequence ID" value="ENSCSAVP00000002024.1"/>
    <property type="gene ID" value="ENSCSAVG00000001183.1"/>
</dbReference>
<evidence type="ECO:0000256" key="1">
    <source>
        <dbReference type="SAM" id="MobiDB-lite"/>
    </source>
</evidence>
<organism evidence="3 4">
    <name type="scientific">Ciona savignyi</name>
    <name type="common">Pacific transparent sea squirt</name>
    <dbReference type="NCBI Taxonomy" id="51511"/>
    <lineage>
        <taxon>Eukaryota</taxon>
        <taxon>Metazoa</taxon>
        <taxon>Chordata</taxon>
        <taxon>Tunicata</taxon>
        <taxon>Ascidiacea</taxon>
        <taxon>Phlebobranchia</taxon>
        <taxon>Cionidae</taxon>
        <taxon>Ciona</taxon>
    </lineage>
</organism>
<dbReference type="AlphaFoldDB" id="H2Y9M6"/>
<dbReference type="InParanoid" id="H2Y9M6"/>
<name>H2Y9M6_CIOSA</name>
<proteinExistence type="predicted"/>
<dbReference type="Proteomes" id="UP000007875">
    <property type="component" value="Unassembled WGS sequence"/>
</dbReference>
<protein>
    <recommendedName>
        <fullName evidence="5">Mitofilin</fullName>
    </recommendedName>
</protein>
<keyword evidence="2" id="KW-0812">Transmembrane</keyword>
<feature type="transmembrane region" description="Helical" evidence="2">
    <location>
        <begin position="24"/>
        <end position="43"/>
    </location>
</feature>
<keyword evidence="2" id="KW-1133">Transmembrane helix</keyword>
<evidence type="ECO:0008006" key="5">
    <source>
        <dbReference type="Google" id="ProtNLM"/>
    </source>
</evidence>
<evidence type="ECO:0000256" key="2">
    <source>
        <dbReference type="SAM" id="Phobius"/>
    </source>
</evidence>
<keyword evidence="4" id="KW-1185">Reference proteome</keyword>
<evidence type="ECO:0000313" key="3">
    <source>
        <dbReference type="Ensembl" id="ENSCSAVP00000002024.1"/>
    </source>
</evidence>
<sequence length="86" mass="9076">QTHHQVVHKSKRNFASQPSPGSKTLILVTGALLGGAGGTVAFCKYDPKFRASLESNAPAVKPLLLTILGPQVESVEPAPTRKIKST</sequence>
<reference evidence="3" key="2">
    <citation type="submission" date="2025-08" db="UniProtKB">
        <authorList>
            <consortium name="Ensembl"/>
        </authorList>
    </citation>
    <scope>IDENTIFICATION</scope>
</reference>
<reference evidence="3" key="3">
    <citation type="submission" date="2025-09" db="UniProtKB">
        <authorList>
            <consortium name="Ensembl"/>
        </authorList>
    </citation>
    <scope>IDENTIFICATION</scope>
</reference>
<dbReference type="HOGENOM" id="CLU_2503524_0_0_1"/>
<feature type="region of interest" description="Disordered" evidence="1">
    <location>
        <begin position="1"/>
        <end position="21"/>
    </location>
</feature>
<evidence type="ECO:0000313" key="4">
    <source>
        <dbReference type="Proteomes" id="UP000007875"/>
    </source>
</evidence>
<keyword evidence="2" id="KW-0472">Membrane</keyword>
<accession>H2Y9M6</accession>